<dbReference type="Gene3D" id="1.10.10.60">
    <property type="entry name" value="Homeodomain-like"/>
    <property type="match status" value="1"/>
</dbReference>
<dbReference type="Pfam" id="PF20240">
    <property type="entry name" value="DUF6597"/>
    <property type="match status" value="1"/>
</dbReference>
<dbReference type="InterPro" id="IPR018062">
    <property type="entry name" value="HTH_AraC-typ_CS"/>
</dbReference>
<evidence type="ECO:0000256" key="2">
    <source>
        <dbReference type="ARBA" id="ARBA00023125"/>
    </source>
</evidence>
<sequence length="277" mass="31465">MITKDDLRFYREPHRVLEKGEDYMYLLPHPALRDWISNYTVTFPGSDMISNHYTVIPHGCATLVCSCNETGMSSRLFGPATAACSVGEQANQAEMLFIIEFQPAGLYAFTGVPQKELSDRAFSPSDLSFGLDKRIIESIEKARSAYEMIRNIDSLLLTNIKASLSPELHFSVQNIIQNMGSLSVKELSDTVYYSQRHLNRIFSRCIGMNAKTFSRLVRINTAVRLLHNPQNSITNACNLSGFYDLPHFIHDFKSVCGISPQEYRREMSDFYSEIAKF</sequence>
<dbReference type="PANTHER" id="PTHR43280">
    <property type="entry name" value="ARAC-FAMILY TRANSCRIPTIONAL REGULATOR"/>
    <property type="match status" value="1"/>
</dbReference>
<keyword evidence="3" id="KW-0804">Transcription</keyword>
<dbReference type="AlphaFoldDB" id="A0A6N2W0M7"/>
<protein>
    <submittedName>
        <fullName evidence="4">DNA-binding transcriptional regulator AraC</fullName>
    </submittedName>
</protein>
<dbReference type="RefSeq" id="WP_006566443.1">
    <property type="nucleotide sequence ID" value="NZ_BAABZP010000001.1"/>
</dbReference>
<dbReference type="PROSITE" id="PS01124">
    <property type="entry name" value="HTH_ARAC_FAMILY_2"/>
    <property type="match status" value="1"/>
</dbReference>
<evidence type="ECO:0000256" key="1">
    <source>
        <dbReference type="ARBA" id="ARBA00023015"/>
    </source>
</evidence>
<dbReference type="SMART" id="SM00342">
    <property type="entry name" value="HTH_ARAC"/>
    <property type="match status" value="1"/>
</dbReference>
<gene>
    <name evidence="4" type="ORF">ACLFYP115_02927</name>
</gene>
<dbReference type="InterPro" id="IPR009057">
    <property type="entry name" value="Homeodomain-like_sf"/>
</dbReference>
<organism evidence="4">
    <name type="scientific">Anaerostipes caccae</name>
    <dbReference type="NCBI Taxonomy" id="105841"/>
    <lineage>
        <taxon>Bacteria</taxon>
        <taxon>Bacillati</taxon>
        <taxon>Bacillota</taxon>
        <taxon>Clostridia</taxon>
        <taxon>Lachnospirales</taxon>
        <taxon>Lachnospiraceae</taxon>
        <taxon>Anaerostipes</taxon>
    </lineage>
</organism>
<proteinExistence type="predicted"/>
<keyword evidence="1" id="KW-0805">Transcription regulation</keyword>
<dbReference type="GO" id="GO:0043565">
    <property type="term" value="F:sequence-specific DNA binding"/>
    <property type="evidence" value="ECO:0007669"/>
    <property type="project" value="InterPro"/>
</dbReference>
<dbReference type="GO" id="GO:0003700">
    <property type="term" value="F:DNA-binding transcription factor activity"/>
    <property type="evidence" value="ECO:0007669"/>
    <property type="project" value="InterPro"/>
</dbReference>
<evidence type="ECO:0000256" key="3">
    <source>
        <dbReference type="ARBA" id="ARBA00023163"/>
    </source>
</evidence>
<name>A0A6N2W0M7_9FIRM</name>
<dbReference type="InterPro" id="IPR046532">
    <property type="entry name" value="DUF6597"/>
</dbReference>
<dbReference type="InterPro" id="IPR018060">
    <property type="entry name" value="HTH_AraC"/>
</dbReference>
<dbReference type="Pfam" id="PF12833">
    <property type="entry name" value="HTH_18"/>
    <property type="match status" value="1"/>
</dbReference>
<accession>A0A6N2W0M7</accession>
<dbReference type="EMBL" id="CACRSQ010000007">
    <property type="protein sequence ID" value="VYT35447.1"/>
    <property type="molecule type" value="Genomic_DNA"/>
</dbReference>
<dbReference type="SUPFAM" id="SSF46689">
    <property type="entry name" value="Homeodomain-like"/>
    <property type="match status" value="1"/>
</dbReference>
<dbReference type="PROSITE" id="PS00041">
    <property type="entry name" value="HTH_ARAC_FAMILY_1"/>
    <property type="match status" value="1"/>
</dbReference>
<dbReference type="PANTHER" id="PTHR43280:SF2">
    <property type="entry name" value="HTH-TYPE TRANSCRIPTIONAL REGULATOR EXSA"/>
    <property type="match status" value="1"/>
</dbReference>
<keyword evidence="2 4" id="KW-0238">DNA-binding</keyword>
<evidence type="ECO:0000313" key="4">
    <source>
        <dbReference type="EMBL" id="VYT35447.1"/>
    </source>
</evidence>
<reference evidence="4" key="1">
    <citation type="submission" date="2019-11" db="EMBL/GenBank/DDBJ databases">
        <authorList>
            <person name="Feng L."/>
        </authorList>
    </citation>
    <scope>NUCLEOTIDE SEQUENCE</scope>
    <source>
        <strain evidence="4">AcaccaeLFYP115</strain>
    </source>
</reference>